<feature type="repeat" description="Solcar" evidence="10">
    <location>
        <begin position="2"/>
        <end position="136"/>
    </location>
</feature>
<evidence type="ECO:0000256" key="8">
    <source>
        <dbReference type="ARBA" id="ARBA00023128"/>
    </source>
</evidence>
<keyword evidence="13" id="KW-1185">Reference proteome</keyword>
<comment type="caution">
    <text evidence="12">The sequence shown here is derived from an EMBL/GenBank/DDBJ whole genome shotgun (WGS) entry which is preliminary data.</text>
</comment>
<dbReference type="OrthoDB" id="1747031at2759"/>
<keyword evidence="3 11" id="KW-0813">Transport</keyword>
<dbReference type="Proteomes" id="UP000230002">
    <property type="component" value="Unassembled WGS sequence"/>
</dbReference>
<dbReference type="Pfam" id="PF00153">
    <property type="entry name" value="Mito_carr"/>
    <property type="match status" value="2"/>
</dbReference>
<evidence type="ECO:0000256" key="7">
    <source>
        <dbReference type="ARBA" id="ARBA00022989"/>
    </source>
</evidence>
<dbReference type="PANTHER" id="PTHR45760:SF2">
    <property type="entry name" value="FI19922P1-RELATED"/>
    <property type="match status" value="1"/>
</dbReference>
<comment type="similarity">
    <text evidence="2 11">Belongs to the mitochondrial carrier (TC 2.A.29) family.</text>
</comment>
<dbReference type="InterPro" id="IPR018108">
    <property type="entry name" value="MCP_transmembrane"/>
</dbReference>
<keyword evidence="4 10" id="KW-0812">Transmembrane</keyword>
<gene>
    <name evidence="12" type="ORF">GSI_06728</name>
</gene>
<keyword evidence="6" id="KW-0999">Mitochondrion inner membrane</keyword>
<protein>
    <submittedName>
        <fullName evidence="12">Uncharacterized protein</fullName>
    </submittedName>
</protein>
<dbReference type="PROSITE" id="PS50920">
    <property type="entry name" value="SOLCAR"/>
    <property type="match status" value="1"/>
</dbReference>
<evidence type="ECO:0000256" key="10">
    <source>
        <dbReference type="PROSITE-ProRule" id="PRU00282"/>
    </source>
</evidence>
<dbReference type="SUPFAM" id="SSF103506">
    <property type="entry name" value="Mitochondrial carrier"/>
    <property type="match status" value="1"/>
</dbReference>
<keyword evidence="5" id="KW-0677">Repeat</keyword>
<evidence type="ECO:0000256" key="2">
    <source>
        <dbReference type="ARBA" id="ARBA00006375"/>
    </source>
</evidence>
<accession>A0A2G8SE27</accession>
<dbReference type="InterPro" id="IPR023395">
    <property type="entry name" value="MCP_dom_sf"/>
</dbReference>
<keyword evidence="9 10" id="KW-0472">Membrane</keyword>
<sequence length="200" mass="21065">MEPFQAKLVAAATGSTVTALTMTPFDVVKTRLQTQPPPRSRPLFPNPPPNTCCQASPASCVRNMSSLASAAEGEVVCVWDHGVYKTERVNGFYDAVKHVWRAEGIAGLWKGAGTSLLIGVPSSTCYMLTYDHLLNVMLPPLLPSSIVPLTAGILARTTITSLMSPLELPNPKAGIIFGVVLVPHSGATSHSVVSIGLGTS</sequence>
<organism evidence="12 13">
    <name type="scientific">Ganoderma sinense ZZ0214-1</name>
    <dbReference type="NCBI Taxonomy" id="1077348"/>
    <lineage>
        <taxon>Eukaryota</taxon>
        <taxon>Fungi</taxon>
        <taxon>Dikarya</taxon>
        <taxon>Basidiomycota</taxon>
        <taxon>Agaricomycotina</taxon>
        <taxon>Agaricomycetes</taxon>
        <taxon>Polyporales</taxon>
        <taxon>Polyporaceae</taxon>
        <taxon>Ganoderma</taxon>
    </lineage>
</organism>
<reference evidence="12 13" key="1">
    <citation type="journal article" date="2015" name="Sci. Rep.">
        <title>Chromosome-level genome map provides insights into diverse defense mechanisms in the medicinal fungus Ganoderma sinense.</title>
        <authorList>
            <person name="Zhu Y."/>
            <person name="Xu J."/>
            <person name="Sun C."/>
            <person name="Zhou S."/>
            <person name="Xu H."/>
            <person name="Nelson D.R."/>
            <person name="Qian J."/>
            <person name="Song J."/>
            <person name="Luo H."/>
            <person name="Xiang L."/>
            <person name="Li Y."/>
            <person name="Xu Z."/>
            <person name="Ji A."/>
            <person name="Wang L."/>
            <person name="Lu S."/>
            <person name="Hayward A."/>
            <person name="Sun W."/>
            <person name="Li X."/>
            <person name="Schwartz D.C."/>
            <person name="Wang Y."/>
            <person name="Chen S."/>
        </authorList>
    </citation>
    <scope>NUCLEOTIDE SEQUENCE [LARGE SCALE GENOMIC DNA]</scope>
    <source>
        <strain evidence="12 13">ZZ0214-1</strain>
    </source>
</reference>
<dbReference type="Gene3D" id="1.50.40.10">
    <property type="entry name" value="Mitochondrial carrier domain"/>
    <property type="match status" value="1"/>
</dbReference>
<evidence type="ECO:0000256" key="9">
    <source>
        <dbReference type="ARBA" id="ARBA00023136"/>
    </source>
</evidence>
<evidence type="ECO:0000256" key="1">
    <source>
        <dbReference type="ARBA" id="ARBA00004448"/>
    </source>
</evidence>
<keyword evidence="8" id="KW-0496">Mitochondrion</keyword>
<dbReference type="EMBL" id="AYKW01000012">
    <property type="protein sequence ID" value="PIL32024.1"/>
    <property type="molecule type" value="Genomic_DNA"/>
</dbReference>
<evidence type="ECO:0000256" key="11">
    <source>
        <dbReference type="RuleBase" id="RU000488"/>
    </source>
</evidence>
<dbReference type="GO" id="GO:0005743">
    <property type="term" value="C:mitochondrial inner membrane"/>
    <property type="evidence" value="ECO:0007669"/>
    <property type="project" value="UniProtKB-SubCell"/>
</dbReference>
<dbReference type="PANTHER" id="PTHR45760">
    <property type="entry name" value="FI19922P1-RELATED"/>
    <property type="match status" value="1"/>
</dbReference>
<keyword evidence="7" id="KW-1133">Transmembrane helix</keyword>
<evidence type="ECO:0000256" key="5">
    <source>
        <dbReference type="ARBA" id="ARBA00022737"/>
    </source>
</evidence>
<evidence type="ECO:0000313" key="12">
    <source>
        <dbReference type="EMBL" id="PIL32024.1"/>
    </source>
</evidence>
<dbReference type="InterPro" id="IPR045315">
    <property type="entry name" value="Mtm1-like"/>
</dbReference>
<comment type="subcellular location">
    <subcellularLocation>
        <location evidence="1">Mitochondrion inner membrane</location>
        <topology evidence="1">Multi-pass membrane protein</topology>
    </subcellularLocation>
</comment>
<evidence type="ECO:0000313" key="13">
    <source>
        <dbReference type="Proteomes" id="UP000230002"/>
    </source>
</evidence>
<evidence type="ECO:0000256" key="3">
    <source>
        <dbReference type="ARBA" id="ARBA00022448"/>
    </source>
</evidence>
<dbReference type="AlphaFoldDB" id="A0A2G8SE27"/>
<dbReference type="GO" id="GO:1990542">
    <property type="term" value="P:mitochondrial transmembrane transport"/>
    <property type="evidence" value="ECO:0007669"/>
    <property type="project" value="InterPro"/>
</dbReference>
<evidence type="ECO:0000256" key="4">
    <source>
        <dbReference type="ARBA" id="ARBA00022692"/>
    </source>
</evidence>
<dbReference type="STRING" id="1077348.A0A2G8SE27"/>
<proteinExistence type="inferred from homology"/>
<evidence type="ECO:0000256" key="6">
    <source>
        <dbReference type="ARBA" id="ARBA00022792"/>
    </source>
</evidence>
<name>A0A2G8SE27_9APHY</name>